<reference evidence="1 2" key="1">
    <citation type="submission" date="2021-06" db="EMBL/GenBank/DDBJ databases">
        <title>Caerostris extrusa draft genome.</title>
        <authorList>
            <person name="Kono N."/>
            <person name="Arakawa K."/>
        </authorList>
    </citation>
    <scope>NUCLEOTIDE SEQUENCE [LARGE SCALE GENOMIC DNA]</scope>
</reference>
<evidence type="ECO:0000313" key="1">
    <source>
        <dbReference type="EMBL" id="GIY23519.1"/>
    </source>
</evidence>
<sequence length="139" mass="15894">MRQIVITAGIGYRLILIKELSVCLFSGDYFLAKANIESLPFLSNSSSDSQKEKNCRLVENGKIVEKERKDLNLNVHNRQISLNLVRQKPIQIQNSYLKPGCYGAPLIRFNLLFLTTESLTQILREKPRTPRPPSNDLIH</sequence>
<evidence type="ECO:0000313" key="2">
    <source>
        <dbReference type="Proteomes" id="UP001054945"/>
    </source>
</evidence>
<organism evidence="1 2">
    <name type="scientific">Caerostris extrusa</name>
    <name type="common">Bark spider</name>
    <name type="synonym">Caerostris bankana</name>
    <dbReference type="NCBI Taxonomy" id="172846"/>
    <lineage>
        <taxon>Eukaryota</taxon>
        <taxon>Metazoa</taxon>
        <taxon>Ecdysozoa</taxon>
        <taxon>Arthropoda</taxon>
        <taxon>Chelicerata</taxon>
        <taxon>Arachnida</taxon>
        <taxon>Araneae</taxon>
        <taxon>Araneomorphae</taxon>
        <taxon>Entelegynae</taxon>
        <taxon>Araneoidea</taxon>
        <taxon>Araneidae</taxon>
        <taxon>Caerostris</taxon>
    </lineage>
</organism>
<dbReference type="EMBL" id="BPLR01008285">
    <property type="protein sequence ID" value="GIY23519.1"/>
    <property type="molecule type" value="Genomic_DNA"/>
</dbReference>
<comment type="caution">
    <text evidence="1">The sequence shown here is derived from an EMBL/GenBank/DDBJ whole genome shotgun (WGS) entry which is preliminary data.</text>
</comment>
<dbReference type="Proteomes" id="UP001054945">
    <property type="component" value="Unassembled WGS sequence"/>
</dbReference>
<dbReference type="AlphaFoldDB" id="A0AAV4RQV3"/>
<protein>
    <submittedName>
        <fullName evidence="1">Uncharacterized protein</fullName>
    </submittedName>
</protein>
<accession>A0AAV4RQV3</accession>
<gene>
    <name evidence="1" type="ORF">CEXT_52341</name>
</gene>
<name>A0AAV4RQV3_CAEEX</name>
<keyword evidence="2" id="KW-1185">Reference proteome</keyword>
<proteinExistence type="predicted"/>